<keyword evidence="2" id="KW-1015">Disulfide bond</keyword>
<feature type="region of interest" description="Disordered" evidence="3">
    <location>
        <begin position="472"/>
        <end position="500"/>
    </location>
</feature>
<evidence type="ECO:0000256" key="2">
    <source>
        <dbReference type="ARBA" id="ARBA00023157"/>
    </source>
</evidence>
<dbReference type="PROSITE" id="PS50092">
    <property type="entry name" value="TSP1"/>
    <property type="match status" value="4"/>
</dbReference>
<feature type="region of interest" description="Disordered" evidence="3">
    <location>
        <begin position="368"/>
        <end position="392"/>
    </location>
</feature>
<dbReference type="AlphaFoldDB" id="A0A2A9MKI1"/>
<dbReference type="EMBL" id="NWUJ01000001">
    <property type="protein sequence ID" value="PFH38439.1"/>
    <property type="molecule type" value="Genomic_DNA"/>
</dbReference>
<dbReference type="InterPro" id="IPR000884">
    <property type="entry name" value="TSP1_rpt"/>
</dbReference>
<dbReference type="PRINTS" id="PR00453">
    <property type="entry name" value="VWFADOMAIN"/>
</dbReference>
<dbReference type="GeneID" id="40305843"/>
<evidence type="ECO:0000313" key="6">
    <source>
        <dbReference type="Proteomes" id="UP000224006"/>
    </source>
</evidence>
<keyword evidence="6" id="KW-1185">Reference proteome</keyword>
<dbReference type="PROSITE" id="PS50234">
    <property type="entry name" value="VWFA"/>
    <property type="match status" value="1"/>
</dbReference>
<dbReference type="RefSeq" id="XP_029222448.1">
    <property type="nucleotide sequence ID" value="XM_029359535.1"/>
</dbReference>
<dbReference type="OrthoDB" id="372508at2759"/>
<dbReference type="VEuPathDB" id="ToxoDB:BESB_007810"/>
<dbReference type="SMART" id="SM00209">
    <property type="entry name" value="TSP1"/>
    <property type="match status" value="6"/>
</dbReference>
<dbReference type="PANTHER" id="PTHR22906:SF21">
    <property type="entry name" value="SEMA DOMAIN-CONTAINING PROTEIN"/>
    <property type="match status" value="1"/>
</dbReference>
<dbReference type="KEGG" id="bbes:BESB_007810"/>
<reference evidence="5 6" key="1">
    <citation type="submission" date="2017-09" db="EMBL/GenBank/DDBJ databases">
        <title>Genome sequencing of Besnoitia besnoiti strain Bb-Ger1.</title>
        <authorList>
            <person name="Schares G."/>
            <person name="Venepally P."/>
            <person name="Lorenzi H.A."/>
        </authorList>
    </citation>
    <scope>NUCLEOTIDE SEQUENCE [LARGE SCALE GENOMIC DNA]</scope>
    <source>
        <strain evidence="5 6">Bb-Ger1</strain>
    </source>
</reference>
<gene>
    <name evidence="5" type="ORF">BESB_007810</name>
</gene>
<dbReference type="Gene3D" id="3.40.50.410">
    <property type="entry name" value="von Willebrand factor, type A domain"/>
    <property type="match status" value="1"/>
</dbReference>
<dbReference type="Pfam" id="PF00090">
    <property type="entry name" value="TSP_1"/>
    <property type="match status" value="6"/>
</dbReference>
<dbReference type="SUPFAM" id="SSF53300">
    <property type="entry name" value="vWA-like"/>
    <property type="match status" value="1"/>
</dbReference>
<feature type="region of interest" description="Disordered" evidence="3">
    <location>
        <begin position="705"/>
        <end position="728"/>
    </location>
</feature>
<dbReference type="PANTHER" id="PTHR22906">
    <property type="entry name" value="PROPERDIN"/>
    <property type="match status" value="1"/>
</dbReference>
<dbReference type="InterPro" id="IPR052065">
    <property type="entry name" value="Compl_asym_regulator"/>
</dbReference>
<evidence type="ECO:0000256" key="1">
    <source>
        <dbReference type="ARBA" id="ARBA00022737"/>
    </source>
</evidence>
<dbReference type="SUPFAM" id="SSF82895">
    <property type="entry name" value="TSP-1 type 1 repeat"/>
    <property type="match status" value="6"/>
</dbReference>
<dbReference type="Proteomes" id="UP000224006">
    <property type="component" value="Chromosome I"/>
</dbReference>
<organism evidence="5 6">
    <name type="scientific">Besnoitia besnoiti</name>
    <name type="common">Apicomplexan protozoan</name>
    <dbReference type="NCBI Taxonomy" id="94643"/>
    <lineage>
        <taxon>Eukaryota</taxon>
        <taxon>Sar</taxon>
        <taxon>Alveolata</taxon>
        <taxon>Apicomplexa</taxon>
        <taxon>Conoidasida</taxon>
        <taxon>Coccidia</taxon>
        <taxon>Eucoccidiorida</taxon>
        <taxon>Eimeriorina</taxon>
        <taxon>Sarcocystidae</taxon>
        <taxon>Besnoitia</taxon>
    </lineage>
</organism>
<dbReference type="InterPro" id="IPR002035">
    <property type="entry name" value="VWF_A"/>
</dbReference>
<sequence length="745" mass="79024">MAATRRLRSLAVKCQLSELSLKVARLHVAGVQSCWASCVSVVCVGTSQDQLASFVEGAALSKAGPNQQCTRVMDLVLLIDDSASISKQNFEAVRKFVVDFLKLVPISEEEVHASLVTFSHTTVDVFTFKNPEGTNQELAVNAMQNLKHRRGFSTSTDEGIDRVGVIFTESSFGARAGVPKVLVLMTDGESNSYSDTKIAADKIRTQGVSVFVVGVGAAYPAECRAVVGCDSEGACPQFIQSNWSGLVNTVESIMAVVCKRLPKDAECSEWSEWSTCTATCGPGTRERRRKQLAEPVEGSAPCPTCSPLKGKTCEELGGLRLSEGCNLLECPVDAGCGEWGEWTAWAASCGHAIRSRKRVGYNTPPPRGTGVLCEQKQPPVPSEESEEKDFGPCPVNQVPGDWTDWSVCTATCGGGTRHRTRSGTPQVGELYGGQTLEEQGFEVRQEEKCGESACPVDATCGELGEWSVCSRSCGGGTSVRRRDPWENNQQHGGKSCDQQFPEGREQQKECNLEPCPVDEVAGEWLDWSTCSVSCGQGTMTRKRGPSPVKAQFGGKTIAQQNETSSEQILMEEQEDCVPFPCGPCAYEFGPWTECEGTCAGGGTRVRHTAVRFDYPDEKCSATTAELESCVPKGCEAEGGAAPVPGEGAHDESASSGAGENTTNTNEKAEEDGVPAAAIAGGVVGGVLLLAAAGGGAYYMTGSAASGAAGASASPDVSGEHQVREVEQEEREAVINVDEDGDMWSA</sequence>
<dbReference type="SMART" id="SM00327">
    <property type="entry name" value="VWA"/>
    <property type="match status" value="1"/>
</dbReference>
<feature type="region of interest" description="Disordered" evidence="3">
    <location>
        <begin position="640"/>
        <end position="671"/>
    </location>
</feature>
<protein>
    <submittedName>
        <fullName evidence="5">Microneme protein MIC2</fullName>
    </submittedName>
</protein>
<keyword evidence="1" id="KW-0677">Repeat</keyword>
<comment type="caution">
    <text evidence="5">The sequence shown here is derived from an EMBL/GenBank/DDBJ whole genome shotgun (WGS) entry which is preliminary data.</text>
</comment>
<accession>A0A2A9MKI1</accession>
<dbReference type="Gene3D" id="2.20.100.10">
    <property type="entry name" value="Thrombospondin type-1 (TSP1) repeat"/>
    <property type="match status" value="5"/>
</dbReference>
<feature type="domain" description="VWFA" evidence="4">
    <location>
        <begin position="74"/>
        <end position="253"/>
    </location>
</feature>
<proteinExistence type="predicted"/>
<evidence type="ECO:0000256" key="3">
    <source>
        <dbReference type="SAM" id="MobiDB-lite"/>
    </source>
</evidence>
<evidence type="ECO:0000259" key="4">
    <source>
        <dbReference type="PROSITE" id="PS50234"/>
    </source>
</evidence>
<dbReference type="STRING" id="94643.A0A2A9MKI1"/>
<feature type="compositionally biased region" description="Low complexity" evidence="3">
    <location>
        <begin position="705"/>
        <end position="716"/>
    </location>
</feature>
<name>A0A2A9MKI1_BESBE</name>
<dbReference type="Pfam" id="PF00092">
    <property type="entry name" value="VWA"/>
    <property type="match status" value="1"/>
</dbReference>
<evidence type="ECO:0000313" key="5">
    <source>
        <dbReference type="EMBL" id="PFH38439.1"/>
    </source>
</evidence>
<dbReference type="InterPro" id="IPR036465">
    <property type="entry name" value="vWFA_dom_sf"/>
</dbReference>
<feature type="compositionally biased region" description="Polar residues" evidence="3">
    <location>
        <begin position="486"/>
        <end position="498"/>
    </location>
</feature>
<dbReference type="InterPro" id="IPR036383">
    <property type="entry name" value="TSP1_rpt_sf"/>
</dbReference>